<dbReference type="InterPro" id="IPR045121">
    <property type="entry name" value="CoAse"/>
</dbReference>
<dbReference type="InterPro" id="IPR015797">
    <property type="entry name" value="NUDIX_hydrolase-like_dom_sf"/>
</dbReference>
<proteinExistence type="predicted"/>
<dbReference type="Pfam" id="PF00293">
    <property type="entry name" value="NUDIX"/>
    <property type="match status" value="1"/>
</dbReference>
<sequence length="272" mass="29215">MPVLRHRRDRPGEGREAAQVRARPGGRLPVCRGRRGLVSAPAGEWARPSWLERAAAAVRAADEGFFAQFAPPSTGGVHSSVLLLFGPADGGGEDVVLTERAHTLRSQPGQVSFPGGKREPTDASDTAAALRETQEEVGIDPATIDVVADLPQIYLAPRSFVVTPVLGWWRQPGTVDAVDPREVHRAVRAPLSHLLDPASRFTVTHPSGYRGPGFEVDGLFVWGFTAGLLSAVLDFGGLTVPWDRSVERPLPDTYRPGGRRDALTQTATEGRA</sequence>
<keyword evidence="5" id="KW-0460">Magnesium</keyword>
<dbReference type="PROSITE" id="PS51462">
    <property type="entry name" value="NUDIX"/>
    <property type="match status" value="1"/>
</dbReference>
<dbReference type="GO" id="GO:0046872">
    <property type="term" value="F:metal ion binding"/>
    <property type="evidence" value="ECO:0007669"/>
    <property type="project" value="UniProtKB-KW"/>
</dbReference>
<gene>
    <name evidence="9" type="ORF">HJG52_14255</name>
</gene>
<keyword evidence="6" id="KW-0464">Manganese</keyword>
<feature type="region of interest" description="Disordered" evidence="7">
    <location>
        <begin position="249"/>
        <end position="272"/>
    </location>
</feature>
<dbReference type="CDD" id="cd03426">
    <property type="entry name" value="NUDIX_CoAse_Nudt7"/>
    <property type="match status" value="1"/>
</dbReference>
<feature type="compositionally biased region" description="Polar residues" evidence="7">
    <location>
        <begin position="263"/>
        <end position="272"/>
    </location>
</feature>
<evidence type="ECO:0000256" key="1">
    <source>
        <dbReference type="ARBA" id="ARBA00001936"/>
    </source>
</evidence>
<dbReference type="GO" id="GO:0010945">
    <property type="term" value="F:coenzyme A diphosphatase activity"/>
    <property type="evidence" value="ECO:0007669"/>
    <property type="project" value="InterPro"/>
</dbReference>
<evidence type="ECO:0000256" key="7">
    <source>
        <dbReference type="SAM" id="MobiDB-lite"/>
    </source>
</evidence>
<feature type="region of interest" description="Disordered" evidence="7">
    <location>
        <begin position="1"/>
        <end position="24"/>
    </location>
</feature>
<evidence type="ECO:0000256" key="6">
    <source>
        <dbReference type="ARBA" id="ARBA00023211"/>
    </source>
</evidence>
<dbReference type="Gene3D" id="3.90.79.10">
    <property type="entry name" value="Nucleoside Triphosphate Pyrophosphohydrolase"/>
    <property type="match status" value="1"/>
</dbReference>
<dbReference type="AlphaFoldDB" id="A0A849HLB1"/>
<comment type="caution">
    <text evidence="9">The sequence shown here is derived from an EMBL/GenBank/DDBJ whole genome shotgun (WGS) entry which is preliminary data.</text>
</comment>
<reference evidence="9 10" key="1">
    <citation type="submission" date="2020-04" db="EMBL/GenBank/DDBJ databases">
        <title>Knoellia sp. isolate from air conditioner.</title>
        <authorList>
            <person name="Chea S."/>
            <person name="Kim D.-U."/>
        </authorList>
    </citation>
    <scope>NUCLEOTIDE SEQUENCE [LARGE SCALE GENOMIC DNA]</scope>
    <source>
        <strain evidence="9 10">DB2414S</strain>
    </source>
</reference>
<dbReference type="EMBL" id="JABEPQ010000003">
    <property type="protein sequence ID" value="NNM47161.1"/>
    <property type="molecule type" value="Genomic_DNA"/>
</dbReference>
<keyword evidence="3" id="KW-0479">Metal-binding</keyword>
<dbReference type="SUPFAM" id="SSF55811">
    <property type="entry name" value="Nudix"/>
    <property type="match status" value="1"/>
</dbReference>
<evidence type="ECO:0000259" key="8">
    <source>
        <dbReference type="PROSITE" id="PS51462"/>
    </source>
</evidence>
<organism evidence="9 10">
    <name type="scientific">Knoellia koreensis</name>
    <dbReference type="NCBI Taxonomy" id="2730921"/>
    <lineage>
        <taxon>Bacteria</taxon>
        <taxon>Bacillati</taxon>
        <taxon>Actinomycetota</taxon>
        <taxon>Actinomycetes</taxon>
        <taxon>Micrococcales</taxon>
        <taxon>Intrasporangiaceae</taxon>
        <taxon>Knoellia</taxon>
    </lineage>
</organism>
<comment type="cofactor">
    <cofactor evidence="2">
        <name>Mg(2+)</name>
        <dbReference type="ChEBI" id="CHEBI:18420"/>
    </cofactor>
</comment>
<evidence type="ECO:0000313" key="9">
    <source>
        <dbReference type="EMBL" id="NNM47161.1"/>
    </source>
</evidence>
<dbReference type="PANTHER" id="PTHR12992:SF11">
    <property type="entry name" value="MITOCHONDRIAL COENZYME A DIPHOSPHATASE NUDT8"/>
    <property type="match status" value="1"/>
</dbReference>
<name>A0A849HLB1_9MICO</name>
<dbReference type="PANTHER" id="PTHR12992">
    <property type="entry name" value="NUDIX HYDROLASE"/>
    <property type="match status" value="1"/>
</dbReference>
<comment type="cofactor">
    <cofactor evidence="1">
        <name>Mn(2+)</name>
        <dbReference type="ChEBI" id="CHEBI:29035"/>
    </cofactor>
</comment>
<evidence type="ECO:0000313" key="10">
    <source>
        <dbReference type="Proteomes" id="UP000588586"/>
    </source>
</evidence>
<accession>A0A849HLB1</accession>
<evidence type="ECO:0000256" key="4">
    <source>
        <dbReference type="ARBA" id="ARBA00022801"/>
    </source>
</evidence>
<evidence type="ECO:0000256" key="2">
    <source>
        <dbReference type="ARBA" id="ARBA00001946"/>
    </source>
</evidence>
<feature type="domain" description="Nudix hydrolase" evidence="8">
    <location>
        <begin position="75"/>
        <end position="215"/>
    </location>
</feature>
<keyword evidence="10" id="KW-1185">Reference proteome</keyword>
<evidence type="ECO:0000256" key="3">
    <source>
        <dbReference type="ARBA" id="ARBA00022723"/>
    </source>
</evidence>
<dbReference type="InterPro" id="IPR000086">
    <property type="entry name" value="NUDIX_hydrolase_dom"/>
</dbReference>
<protein>
    <submittedName>
        <fullName evidence="9">CoA pyrophosphatase</fullName>
    </submittedName>
</protein>
<dbReference type="Proteomes" id="UP000588586">
    <property type="component" value="Unassembled WGS sequence"/>
</dbReference>
<evidence type="ECO:0000256" key="5">
    <source>
        <dbReference type="ARBA" id="ARBA00022842"/>
    </source>
</evidence>
<keyword evidence="4" id="KW-0378">Hydrolase</keyword>